<organism evidence="1 2">
    <name type="scientific">Fischerella muscicola CCMEE 5323</name>
    <dbReference type="NCBI Taxonomy" id="2019572"/>
    <lineage>
        <taxon>Bacteria</taxon>
        <taxon>Bacillati</taxon>
        <taxon>Cyanobacteriota</taxon>
        <taxon>Cyanophyceae</taxon>
        <taxon>Nostocales</taxon>
        <taxon>Hapalosiphonaceae</taxon>
        <taxon>Fischerella</taxon>
    </lineage>
</organism>
<name>A0A2N6K977_FISMU</name>
<dbReference type="Proteomes" id="UP000235036">
    <property type="component" value="Unassembled WGS sequence"/>
</dbReference>
<accession>A0A2N6K977</accession>
<reference evidence="1 2" key="1">
    <citation type="submission" date="2017-08" db="EMBL/GenBank/DDBJ databases">
        <title>Genomes of Fischerella (Mastigocladus) sp. strains.</title>
        <authorList>
            <person name="Miller S.R."/>
        </authorList>
    </citation>
    <scope>NUCLEOTIDE SEQUENCE [LARGE SCALE GENOMIC DNA]</scope>
    <source>
        <strain evidence="1 2">CCMEE 5323</strain>
    </source>
</reference>
<gene>
    <name evidence="1" type="ORF">CEN44_00465</name>
</gene>
<comment type="caution">
    <text evidence="1">The sequence shown here is derived from an EMBL/GenBank/DDBJ whole genome shotgun (WGS) entry which is preliminary data.</text>
</comment>
<evidence type="ECO:0000313" key="2">
    <source>
        <dbReference type="Proteomes" id="UP000235036"/>
    </source>
</evidence>
<proteinExistence type="predicted"/>
<dbReference type="RefSeq" id="WP_016870010.1">
    <property type="nucleotide sequence ID" value="NZ_CAWNVR010000753.1"/>
</dbReference>
<sequence>MLNRTELEAKTLPELIQLCQIYGIRPEGNINDRNSCIKVLPNFPRQAILEFRKGRGLQYPKLNEVYNSLFAILRQLGQPTDAQLALMRATLQGQRKHIIKLRCFASGISAS</sequence>
<dbReference type="AlphaFoldDB" id="A0A2N6K977"/>
<protein>
    <submittedName>
        <fullName evidence="1">Uncharacterized protein</fullName>
    </submittedName>
</protein>
<keyword evidence="2" id="KW-1185">Reference proteome</keyword>
<evidence type="ECO:0000313" key="1">
    <source>
        <dbReference type="EMBL" id="PLZ94557.1"/>
    </source>
</evidence>
<dbReference type="EMBL" id="NRQW01000007">
    <property type="protein sequence ID" value="PLZ94557.1"/>
    <property type="molecule type" value="Genomic_DNA"/>
</dbReference>